<keyword evidence="11" id="KW-1185">Reference proteome</keyword>
<evidence type="ECO:0000259" key="6">
    <source>
        <dbReference type="PROSITE" id="PS50980"/>
    </source>
</evidence>
<dbReference type="Proteomes" id="UP000472573">
    <property type="component" value="Unassembled WGS sequence"/>
</dbReference>
<evidence type="ECO:0000313" key="9">
    <source>
        <dbReference type="EMBL" id="MBF7126632.1"/>
    </source>
</evidence>
<dbReference type="RefSeq" id="WP_002833591.1">
    <property type="nucleotide sequence ID" value="NZ_BEWQ01000003.1"/>
</dbReference>
<feature type="domain" description="CoA carboxyltransferase N-terminal" evidence="6">
    <location>
        <begin position="24"/>
        <end position="276"/>
    </location>
</feature>
<dbReference type="UniPathway" id="UPA00655">
    <property type="reaction ID" value="UER00711"/>
</dbReference>
<keyword evidence="1 5" id="KW-0444">Lipid biosynthesis</keyword>
<dbReference type="SUPFAM" id="SSF52096">
    <property type="entry name" value="ClpP/crotonase"/>
    <property type="match status" value="1"/>
</dbReference>
<comment type="catalytic activity">
    <reaction evidence="5">
        <text>N(6)-carboxybiotinyl-L-lysyl-[protein] + acetyl-CoA = N(6)-biotinyl-L-lysyl-[protein] + malonyl-CoA</text>
        <dbReference type="Rhea" id="RHEA:54728"/>
        <dbReference type="Rhea" id="RHEA-COMP:10505"/>
        <dbReference type="Rhea" id="RHEA-COMP:10506"/>
        <dbReference type="ChEBI" id="CHEBI:57288"/>
        <dbReference type="ChEBI" id="CHEBI:57384"/>
        <dbReference type="ChEBI" id="CHEBI:83144"/>
        <dbReference type="ChEBI" id="CHEBI:83145"/>
        <dbReference type="EC" id="2.1.3.15"/>
    </reaction>
</comment>
<dbReference type="GeneID" id="33062866"/>
<comment type="function">
    <text evidence="5">Component of the acetyl coenzyme A carboxylase (ACC) complex. Biotin carboxylase (BC) catalyzes the carboxylation of biotin on its carrier protein (BCCP) and then the CO(2) group is transferred by the transcarboxylase to acetyl-CoA to form malonyl-CoA.</text>
</comment>
<name>A0A0Q0Y7Z9_PEDPE</name>
<dbReference type="PANTHER" id="PTHR42995">
    <property type="entry name" value="ACETYL-COENZYME A CARBOXYLASE CARBOXYL TRANSFERASE SUBUNIT BETA, CHLOROPLASTIC"/>
    <property type="match status" value="1"/>
</dbReference>
<accession>A0A0Q0Y7Z9</accession>
<dbReference type="Gene3D" id="3.90.226.10">
    <property type="entry name" value="2-enoyl-CoA Hydratase, Chain A, domain 1"/>
    <property type="match status" value="1"/>
</dbReference>
<reference evidence="8" key="2">
    <citation type="submission" date="2019-10" db="EMBL/GenBank/DDBJ databases">
        <authorList>
            <person name="Irmler S."/>
            <person name="Berthoud H."/>
            <person name="Roetschi A."/>
            <person name="Arias E."/>
            <person name="Shani N."/>
            <person name="Wuethrich D."/>
            <person name="Bruggmann R."/>
        </authorList>
    </citation>
    <scope>NUCLEOTIDE SEQUENCE</scope>
    <source>
        <strain evidence="8">FAM13073</strain>
    </source>
</reference>
<keyword evidence="5" id="KW-0547">Nucleotide-binding</keyword>
<dbReference type="InterPro" id="IPR029045">
    <property type="entry name" value="ClpP/crotonase-like_dom_sf"/>
</dbReference>
<dbReference type="AlphaFoldDB" id="A0A0Q0Y7Z9"/>
<dbReference type="EMBL" id="JADOFV010000001">
    <property type="protein sequence ID" value="MBF7126632.1"/>
    <property type="molecule type" value="Genomic_DNA"/>
</dbReference>
<evidence type="ECO:0000256" key="4">
    <source>
        <dbReference type="ARBA" id="ARBA00023098"/>
    </source>
</evidence>
<sequence length="276" mass="31007">MQNKFSLPTQDEIVKRLKKIPEGLWRECSNCHEKFYYRRAGVYEVCPNCGYGARLGSRKRIKLLCDEFEEWDKAMATDPTNIDDEKYKKKLATGIKTTHVNESVLTGKAKIGNNEFAIGVMDSRFIMGSLGQVTGSKIARMFQEATRQHLPVIMFTASGGARMQDGIHSLMQMARVSDEVARHSAEGLLYIAVITDPTTGGVTASYAMQADIIISEPKTLIGFAGRRVIEQTINQKPPKDFQQAETLLKNGFLDDIVERPNLKEYLNNLLNLHSDK</sequence>
<dbReference type="HAMAP" id="MF_01395">
    <property type="entry name" value="AcetylCoA_CT_beta"/>
    <property type="match status" value="1"/>
</dbReference>
<feature type="binding site" evidence="5">
    <location>
        <position position="31"/>
    </location>
    <ligand>
        <name>Zn(2+)</name>
        <dbReference type="ChEBI" id="CHEBI:29105"/>
    </ligand>
</feature>
<organism evidence="7 10">
    <name type="scientific">Pediococcus pentosaceus</name>
    <dbReference type="NCBI Taxonomy" id="1255"/>
    <lineage>
        <taxon>Bacteria</taxon>
        <taxon>Bacillati</taxon>
        <taxon>Bacillota</taxon>
        <taxon>Bacilli</taxon>
        <taxon>Lactobacillales</taxon>
        <taxon>Lactobacillaceae</taxon>
        <taxon>Pediococcus</taxon>
    </lineage>
</organism>
<gene>
    <name evidence="5 7" type="primary">accD</name>
    <name evidence="8" type="ORF">GBO79_00905</name>
    <name evidence="9" type="ORF">ITQ97_02115</name>
    <name evidence="7" type="ORF">S100892_01357</name>
</gene>
<comment type="pathway">
    <text evidence="5">Lipid metabolism; malonyl-CoA biosynthesis; malonyl-CoA from acetyl-CoA: step 1/1.</text>
</comment>
<dbReference type="GO" id="GO:0003989">
    <property type="term" value="F:acetyl-CoA carboxylase activity"/>
    <property type="evidence" value="ECO:0007669"/>
    <property type="project" value="InterPro"/>
</dbReference>
<evidence type="ECO:0000313" key="11">
    <source>
        <dbReference type="Proteomes" id="UP000472573"/>
    </source>
</evidence>
<evidence type="ECO:0000256" key="3">
    <source>
        <dbReference type="ARBA" id="ARBA00022771"/>
    </source>
</evidence>
<dbReference type="GO" id="GO:0005524">
    <property type="term" value="F:ATP binding"/>
    <property type="evidence" value="ECO:0007669"/>
    <property type="project" value="UniProtKB-KW"/>
</dbReference>
<keyword evidence="3 5" id="KW-0863">Zinc-finger</keyword>
<protein>
    <recommendedName>
        <fullName evidence="5">Acetyl-coenzyme A carboxylase carboxyl transferase subunit beta</fullName>
        <shortName evidence="5">ACCase subunit beta</shortName>
        <shortName evidence="5">Acetyl-CoA carboxylase carboxyltransferase subunit beta</shortName>
        <ecNumber evidence="5">2.1.3.15</ecNumber>
    </recommendedName>
</protein>
<keyword evidence="5" id="KW-0479">Metal-binding</keyword>
<dbReference type="OMA" id="PEGLWIK"/>
<feature type="binding site" evidence="5">
    <location>
        <position position="28"/>
    </location>
    <ligand>
        <name>Zn(2+)</name>
        <dbReference type="ChEBI" id="CHEBI:29105"/>
    </ligand>
</feature>
<evidence type="ECO:0000313" key="8">
    <source>
        <dbReference type="EMBL" id="KAF0414914.1"/>
    </source>
</evidence>
<keyword evidence="5" id="KW-0067">ATP-binding</keyword>
<reference evidence="9" key="5">
    <citation type="submission" date="2020-11" db="EMBL/GenBank/DDBJ databases">
        <title>Antibiotic susceptibility profiles of Pediococcus pentosaceus from various origins and their implications for the safety assessment of strains with food-technology applications.</title>
        <authorList>
            <person name="Shani N."/>
            <person name="Oberhaensli S."/>
            <person name="Arias E."/>
        </authorList>
    </citation>
    <scope>NUCLEOTIDE SEQUENCE</scope>
    <source>
        <strain evidence="9">FAM 19164</strain>
    </source>
</reference>
<comment type="caution">
    <text evidence="5">Lacks conserved residue(s) required for the propagation of feature annotation.</text>
</comment>
<keyword evidence="5" id="KW-0276">Fatty acid metabolism</keyword>
<dbReference type="GO" id="GO:0016743">
    <property type="term" value="F:carboxyl- or carbamoyltransferase activity"/>
    <property type="evidence" value="ECO:0007669"/>
    <property type="project" value="UniProtKB-UniRule"/>
</dbReference>
<dbReference type="InterPro" id="IPR000438">
    <property type="entry name" value="Acetyl_CoA_COase_Trfase_b_su"/>
</dbReference>
<dbReference type="GO" id="GO:0008270">
    <property type="term" value="F:zinc ion binding"/>
    <property type="evidence" value="ECO:0007669"/>
    <property type="project" value="UniProtKB-UniRule"/>
</dbReference>
<keyword evidence="5" id="KW-0275">Fatty acid biosynthesis</keyword>
<dbReference type="EC" id="2.1.3.15" evidence="5"/>
<keyword evidence="5" id="KW-0862">Zinc</keyword>
<keyword evidence="5" id="KW-0963">Cytoplasm</keyword>
<keyword evidence="4 5" id="KW-0443">Lipid metabolism</keyword>
<dbReference type="InterPro" id="IPR034733">
    <property type="entry name" value="AcCoA_carboxyl_beta"/>
</dbReference>
<keyword evidence="7" id="KW-0436">Ligase</keyword>
<dbReference type="Proteomes" id="UP000196118">
    <property type="component" value="Chromosome"/>
</dbReference>
<reference evidence="11" key="4">
    <citation type="submission" date="2020-03" db="EMBL/GenBank/DDBJ databases">
        <title>SpeciesPrimer: A bioinformatics pipeline dedicated to the design of qPCR primers for the quantification of bacterial species.</title>
        <authorList>
            <person name="Dreier M."/>
            <person name="Berthoud H."/>
            <person name="Shani N."/>
            <person name="Wechsler D."/>
            <person name="Junier P."/>
        </authorList>
    </citation>
    <scope>NUCLEOTIDE SEQUENCE [LARGE SCALE GENOMIC DNA]</scope>
    <source>
        <strain evidence="11">FAM13073</strain>
    </source>
</reference>
<accession>A0A8G0ZG64</accession>
<dbReference type="GO" id="GO:0009317">
    <property type="term" value="C:acetyl-CoA carboxylase complex"/>
    <property type="evidence" value="ECO:0007669"/>
    <property type="project" value="InterPro"/>
</dbReference>
<evidence type="ECO:0000313" key="7">
    <source>
        <dbReference type="EMBL" id="ARW19929.1"/>
    </source>
</evidence>
<evidence type="ECO:0000256" key="2">
    <source>
        <dbReference type="ARBA" id="ARBA00022679"/>
    </source>
</evidence>
<dbReference type="InterPro" id="IPR011762">
    <property type="entry name" value="COA_CT_N"/>
</dbReference>
<dbReference type="GO" id="GO:2001295">
    <property type="term" value="P:malonyl-CoA biosynthetic process"/>
    <property type="evidence" value="ECO:0007669"/>
    <property type="project" value="UniProtKB-UniRule"/>
</dbReference>
<dbReference type="PROSITE" id="PS50980">
    <property type="entry name" value="COA_CT_NTER"/>
    <property type="match status" value="1"/>
</dbReference>
<dbReference type="Proteomes" id="UP000743107">
    <property type="component" value="Unassembled WGS sequence"/>
</dbReference>
<proteinExistence type="inferred from homology"/>
<feature type="binding site" evidence="5">
    <location>
        <position position="49"/>
    </location>
    <ligand>
        <name>Zn(2+)</name>
        <dbReference type="ChEBI" id="CHEBI:29105"/>
    </ligand>
</feature>
<dbReference type="SMR" id="A0A0Q0Y7Z9"/>
<dbReference type="EMBL" id="WENB01000001">
    <property type="protein sequence ID" value="KAF0414914.1"/>
    <property type="molecule type" value="Genomic_DNA"/>
</dbReference>
<dbReference type="PRINTS" id="PR01070">
    <property type="entry name" value="ACCCTRFRASEB"/>
</dbReference>
<evidence type="ECO:0000313" key="10">
    <source>
        <dbReference type="Proteomes" id="UP000196118"/>
    </source>
</evidence>
<comment type="subcellular location">
    <subcellularLocation>
        <location evidence="5">Cytoplasm</location>
    </subcellularLocation>
</comment>
<evidence type="ECO:0000256" key="5">
    <source>
        <dbReference type="HAMAP-Rule" id="MF_01395"/>
    </source>
</evidence>
<comment type="cofactor">
    <cofactor evidence="5">
        <name>Zn(2+)</name>
        <dbReference type="ChEBI" id="CHEBI:29105"/>
    </cofactor>
    <text evidence="5">Binds 1 zinc ion per subunit.</text>
</comment>
<evidence type="ECO:0000256" key="1">
    <source>
        <dbReference type="ARBA" id="ARBA00022516"/>
    </source>
</evidence>
<dbReference type="Pfam" id="PF01039">
    <property type="entry name" value="Carboxyl_trans"/>
    <property type="match status" value="1"/>
</dbReference>
<feature type="binding site" evidence="5">
    <location>
        <position position="46"/>
    </location>
    <ligand>
        <name>Zn(2+)</name>
        <dbReference type="ChEBI" id="CHEBI:29105"/>
    </ligand>
</feature>
<dbReference type="PANTHER" id="PTHR42995:SF5">
    <property type="entry name" value="ACETYL-COENZYME A CARBOXYLASE CARBOXYL TRANSFERASE SUBUNIT BETA, CHLOROPLASTIC"/>
    <property type="match status" value="1"/>
</dbReference>
<dbReference type="EMBL" id="CP021474">
    <property type="protein sequence ID" value="ARW19929.1"/>
    <property type="molecule type" value="Genomic_DNA"/>
</dbReference>
<reference evidence="8" key="3">
    <citation type="submission" date="2019-12" db="EMBL/GenBank/DDBJ databases">
        <title>SpeciesPrimer: A bioinformatics pipeline dedicated to the design of qPCR primers for the quantification of bacterial species.</title>
        <authorList>
            <person name="Dreier M."/>
            <person name="Berthoud H."/>
            <person name="Shani N."/>
            <person name="Wechsler D."/>
            <person name="Junier P."/>
        </authorList>
    </citation>
    <scope>NUCLEOTIDE SEQUENCE</scope>
    <source>
        <strain evidence="8">FAM13073</strain>
    </source>
</reference>
<keyword evidence="2 5" id="KW-0808">Transferase</keyword>
<comment type="similarity">
    <text evidence="5">Belongs to the AccD/PCCB family.</text>
</comment>
<comment type="subunit">
    <text evidence="5">Acetyl-CoA carboxylase is a heterohexamer composed of biotin carboxyl carrier protein (AccB), biotin carboxylase (AccC) and two subunits each of ACCase subunit alpha (AccA) and ACCase subunit beta (AccD).</text>
</comment>
<dbReference type="GO" id="GO:0006633">
    <property type="term" value="P:fatty acid biosynthetic process"/>
    <property type="evidence" value="ECO:0007669"/>
    <property type="project" value="UniProtKB-KW"/>
</dbReference>
<reference evidence="7 10" key="1">
    <citation type="submission" date="2017-05" db="EMBL/GenBank/DDBJ databases">
        <title>Genome sequence of Pediococcus pentosaceus strain SRCM100892.</title>
        <authorList>
            <person name="Cho S.H."/>
        </authorList>
    </citation>
    <scope>NUCLEOTIDE SEQUENCE [LARGE SCALE GENOMIC DNA]</scope>
    <source>
        <strain evidence="7 10">SRCM100892</strain>
    </source>
</reference>